<dbReference type="PANTHER" id="PTHR24320:SF152">
    <property type="entry name" value="SHORT-CHAIN DEHYDROGENASE_REDUCTASE FAMILY PROTEIN"/>
    <property type="match status" value="1"/>
</dbReference>
<dbReference type="PANTHER" id="PTHR24320">
    <property type="entry name" value="RETINOL DEHYDROGENASE"/>
    <property type="match status" value="1"/>
</dbReference>
<name>A0ABD3QYP9_9STRA</name>
<keyword evidence="2" id="KW-0560">Oxidoreductase</keyword>
<keyword evidence="5" id="KW-1185">Reference proteome</keyword>
<keyword evidence="3" id="KW-0732">Signal</keyword>
<dbReference type="InterPro" id="IPR002347">
    <property type="entry name" value="SDR_fam"/>
</dbReference>
<evidence type="ECO:0008006" key="6">
    <source>
        <dbReference type="Google" id="ProtNLM"/>
    </source>
</evidence>
<evidence type="ECO:0000256" key="3">
    <source>
        <dbReference type="SAM" id="SignalP"/>
    </source>
</evidence>
<feature type="chain" id="PRO_5044742589" description="Protochlorophyllide reductase" evidence="3">
    <location>
        <begin position="21"/>
        <end position="427"/>
    </location>
</feature>
<protein>
    <recommendedName>
        <fullName evidence="6">Protochlorophyllide reductase</fullName>
    </recommendedName>
</protein>
<sequence length="427" mass="45996">MKVISTTAILALIIPSTTLGFQISPNSARVSSTSLYSKPIDSVNEAIDRRSAIHQIGATAAGVALSSLLLSSDTALAAQDYDDEKKKRILITGSNSGIGLDAAQRIALRGHEVILACRTLEKAKQAADKIKTNIANDSMDAVDAIARIKALKVIPMECDLADLASIDSFINQWKRTQNAAMFDAVCYNAGIARNTEAKEVLRTKQGFELTVGTNHLGHFYLNHLILPLIKENGRIVVTASGVHDPDSPGGAQGVPATLGDLAGFEKAVVTGDKRFDMVDGGQFNADKAYKDSKLCNVLFTRELQRRLDDRGSGVKVNCFNPGLIVGTGLFRDQNQVFTKVFDVAATNLLKVGETTHWGGGALEYMSLSSMVGENGSLYYTSPPGSSKYGEDAFGREFRVSEVSKEARLSDSGKARRFWELSEKLVGV</sequence>
<evidence type="ECO:0000256" key="1">
    <source>
        <dbReference type="ARBA" id="ARBA00006484"/>
    </source>
</evidence>
<dbReference type="SUPFAM" id="SSF51735">
    <property type="entry name" value="NAD(P)-binding Rossmann-fold domains"/>
    <property type="match status" value="1"/>
</dbReference>
<evidence type="ECO:0000313" key="4">
    <source>
        <dbReference type="EMBL" id="KAL3804886.1"/>
    </source>
</evidence>
<accession>A0ABD3QYP9</accession>
<comment type="similarity">
    <text evidence="1">Belongs to the short-chain dehydrogenases/reductases (SDR) family.</text>
</comment>
<dbReference type="Gene3D" id="3.40.50.720">
    <property type="entry name" value="NAD(P)-binding Rossmann-like Domain"/>
    <property type="match status" value="1"/>
</dbReference>
<comment type="caution">
    <text evidence="4">The sequence shown here is derived from an EMBL/GenBank/DDBJ whole genome shotgun (WGS) entry which is preliminary data.</text>
</comment>
<organism evidence="4 5">
    <name type="scientific">Cyclotella cryptica</name>
    <dbReference type="NCBI Taxonomy" id="29204"/>
    <lineage>
        <taxon>Eukaryota</taxon>
        <taxon>Sar</taxon>
        <taxon>Stramenopiles</taxon>
        <taxon>Ochrophyta</taxon>
        <taxon>Bacillariophyta</taxon>
        <taxon>Coscinodiscophyceae</taxon>
        <taxon>Thalassiosirophycidae</taxon>
        <taxon>Stephanodiscales</taxon>
        <taxon>Stephanodiscaceae</taxon>
        <taxon>Cyclotella</taxon>
    </lineage>
</organism>
<dbReference type="GO" id="GO:0016491">
    <property type="term" value="F:oxidoreductase activity"/>
    <property type="evidence" value="ECO:0007669"/>
    <property type="project" value="UniProtKB-KW"/>
</dbReference>
<feature type="signal peptide" evidence="3">
    <location>
        <begin position="1"/>
        <end position="20"/>
    </location>
</feature>
<dbReference type="EMBL" id="JABMIG020000005">
    <property type="protein sequence ID" value="KAL3804886.1"/>
    <property type="molecule type" value="Genomic_DNA"/>
</dbReference>
<dbReference type="PRINTS" id="PR00081">
    <property type="entry name" value="GDHRDH"/>
</dbReference>
<evidence type="ECO:0000313" key="5">
    <source>
        <dbReference type="Proteomes" id="UP001516023"/>
    </source>
</evidence>
<dbReference type="Pfam" id="PF00106">
    <property type="entry name" value="adh_short"/>
    <property type="match status" value="1"/>
</dbReference>
<evidence type="ECO:0000256" key="2">
    <source>
        <dbReference type="ARBA" id="ARBA00023002"/>
    </source>
</evidence>
<proteinExistence type="inferred from homology"/>
<dbReference type="AlphaFoldDB" id="A0ABD3QYP9"/>
<reference evidence="4 5" key="1">
    <citation type="journal article" date="2020" name="G3 (Bethesda)">
        <title>Improved Reference Genome for Cyclotella cryptica CCMP332, a Model for Cell Wall Morphogenesis, Salinity Adaptation, and Lipid Production in Diatoms (Bacillariophyta).</title>
        <authorList>
            <person name="Roberts W.R."/>
            <person name="Downey K.M."/>
            <person name="Ruck E.C."/>
            <person name="Traller J.C."/>
            <person name="Alverson A.J."/>
        </authorList>
    </citation>
    <scope>NUCLEOTIDE SEQUENCE [LARGE SCALE GENOMIC DNA]</scope>
    <source>
        <strain evidence="4 5">CCMP332</strain>
    </source>
</reference>
<dbReference type="InterPro" id="IPR036291">
    <property type="entry name" value="NAD(P)-bd_dom_sf"/>
</dbReference>
<dbReference type="Proteomes" id="UP001516023">
    <property type="component" value="Unassembled WGS sequence"/>
</dbReference>
<gene>
    <name evidence="4" type="ORF">HJC23_006658</name>
</gene>